<dbReference type="Proteomes" id="UP000305131">
    <property type="component" value="Unassembled WGS sequence"/>
</dbReference>
<dbReference type="EMBL" id="VAUP01000037">
    <property type="protein sequence ID" value="TLX41551.1"/>
    <property type="molecule type" value="Genomic_DNA"/>
</dbReference>
<organism evidence="1 2">
    <name type="scientific">Xanthobacter autotrophicus</name>
    <dbReference type="NCBI Taxonomy" id="280"/>
    <lineage>
        <taxon>Bacteria</taxon>
        <taxon>Pseudomonadati</taxon>
        <taxon>Pseudomonadota</taxon>
        <taxon>Alphaproteobacteria</taxon>
        <taxon>Hyphomicrobiales</taxon>
        <taxon>Xanthobacteraceae</taxon>
        <taxon>Xanthobacter</taxon>
    </lineage>
</organism>
<dbReference type="RefSeq" id="WP_138401061.1">
    <property type="nucleotide sequence ID" value="NZ_JAIVFO010000093.1"/>
</dbReference>
<protein>
    <submittedName>
        <fullName evidence="1">Uncharacterized protein</fullName>
    </submittedName>
</protein>
<name>A0A6C1KCM3_XANAU</name>
<comment type="caution">
    <text evidence="1">The sequence shown here is derived from an EMBL/GenBank/DDBJ whole genome shotgun (WGS) entry which is preliminary data.</text>
</comment>
<proteinExistence type="predicted"/>
<dbReference type="AlphaFoldDB" id="A0A6C1KCM3"/>
<dbReference type="GeneID" id="95775554"/>
<reference evidence="1 2" key="1">
    <citation type="submission" date="2019-05" db="EMBL/GenBank/DDBJ databases">
        <authorList>
            <person name="Zhou X."/>
        </authorList>
    </citation>
    <scope>NUCLEOTIDE SEQUENCE [LARGE SCALE GENOMIC DNA]</scope>
    <source>
        <strain evidence="1 2">DSM 432</strain>
    </source>
</reference>
<sequence length="62" mass="7046">MPLKEEDIQPGKCYKTKGIENYKVIAMTRGIVTYQTWTSPLRINVGVKQFADAVYKVVPCPK</sequence>
<gene>
    <name evidence="1" type="ORF">FBQ73_19060</name>
</gene>
<dbReference type="OrthoDB" id="8448079at2"/>
<evidence type="ECO:0000313" key="1">
    <source>
        <dbReference type="EMBL" id="TLX41551.1"/>
    </source>
</evidence>
<evidence type="ECO:0000313" key="2">
    <source>
        <dbReference type="Proteomes" id="UP000305131"/>
    </source>
</evidence>
<accession>A0A6C1KCM3</accession>